<sequence>MAPHANGESERSSQPAQHVEDVVVVGAGPAGLMLASNLARYGIKATVVDDRADKTSTGRADGLQPKTIETFRQLRLGDSLLRQGVRIYDICFWNSSDVSPLRRTGRQTHYPESVNVKDPFILLVHQGMVEDALLRDMAERGVEVLRSSPFATYRTTADSFAPIEVTCGSAKPGRTLSLRTRYLVGCDGAHSRVRKAMPGVAMQGAASNAPWGVLDGVVESNFPDLWSKVVIHSETAGTILCIPRERNMTRLYIELDPRLQGDMASESLTQDLVIKRAQQIIAPYTLTWKSIEWFSVYKVGQRVANHFVDDTERVFIAGDAAHTHSPKAAQGMNTSMHDTFNLSWKLNLTLRGLAKPSLLATYQEERGKIAHDLINFDVEHANAFATGDSNALSANFDDNIAFISGAGVKYNTNVLNHPEANPRGQLRAGSLLTPARVTRYIDSNPVDLQLDIPMLGQFRIFILVSDVHAASHFLNSICDSAGDRSGSVLCSATAAAAQSYTAFGIPPPESEAFAQSQRYTAVSKLFTFALITAARQDQFEIADLPPLLQNSRWTVYLDDIDRPESCTQKWVGALRQHEVVLVNVRPDGYVGSIGRWDAADEGSGSVASAWLEEYYGGFLMT</sequence>
<dbReference type="SUPFAM" id="SSF54373">
    <property type="entry name" value="FAD-linked reductases, C-terminal domain"/>
    <property type="match status" value="1"/>
</dbReference>
<dbReference type="Proteomes" id="UP001324427">
    <property type="component" value="Unassembled WGS sequence"/>
</dbReference>
<comment type="caution">
    <text evidence="7">The sequence shown here is derived from an EMBL/GenBank/DDBJ whole genome shotgun (WGS) entry which is preliminary data.</text>
</comment>
<dbReference type="EMBL" id="JAVFHQ010000076">
    <property type="protein sequence ID" value="KAK4540024.1"/>
    <property type="molecule type" value="Genomic_DNA"/>
</dbReference>
<dbReference type="Gene3D" id="3.40.30.20">
    <property type="match status" value="1"/>
</dbReference>
<dbReference type="InterPro" id="IPR050641">
    <property type="entry name" value="RIFMO-like"/>
</dbReference>
<evidence type="ECO:0000313" key="7">
    <source>
        <dbReference type="EMBL" id="KAK4540024.1"/>
    </source>
</evidence>
<dbReference type="Gene3D" id="3.30.9.10">
    <property type="entry name" value="D-Amino Acid Oxidase, subunit A, domain 2"/>
    <property type="match status" value="1"/>
</dbReference>
<dbReference type="InterPro" id="IPR038220">
    <property type="entry name" value="PHOX_C_sf"/>
</dbReference>
<accession>A0AAV9J4X5</accession>
<keyword evidence="3" id="KW-0274">FAD</keyword>
<dbReference type="SUPFAM" id="SSF51905">
    <property type="entry name" value="FAD/NAD(P)-binding domain"/>
    <property type="match status" value="1"/>
</dbReference>
<dbReference type="PRINTS" id="PR00420">
    <property type="entry name" value="RNGMNOXGNASE"/>
</dbReference>
<comment type="similarity">
    <text evidence="1">Belongs to the PheA/TfdB FAD monooxygenase family.</text>
</comment>
<dbReference type="Pfam" id="PF07976">
    <property type="entry name" value="Phe_hydrox_dim"/>
    <property type="match status" value="1"/>
</dbReference>
<keyword evidence="4" id="KW-0560">Oxidoreductase</keyword>
<feature type="domain" description="FAD-binding" evidence="5">
    <location>
        <begin position="21"/>
        <end position="376"/>
    </location>
</feature>
<dbReference type="PANTHER" id="PTHR43004">
    <property type="entry name" value="TRK SYSTEM POTASSIUM UPTAKE PROTEIN"/>
    <property type="match status" value="1"/>
</dbReference>
<name>A0AAV9J4X5_9PEZI</name>
<evidence type="ECO:0000256" key="3">
    <source>
        <dbReference type="ARBA" id="ARBA00022827"/>
    </source>
</evidence>
<dbReference type="InterPro" id="IPR036188">
    <property type="entry name" value="FAD/NAD-bd_sf"/>
</dbReference>
<gene>
    <name evidence="7" type="ORF">LTR36_009840</name>
</gene>
<dbReference type="InterPro" id="IPR036249">
    <property type="entry name" value="Thioredoxin-like_sf"/>
</dbReference>
<feature type="domain" description="Phenol hydroxylase-like C-terminal dimerisation" evidence="6">
    <location>
        <begin position="408"/>
        <end position="619"/>
    </location>
</feature>
<dbReference type="GO" id="GO:0016709">
    <property type="term" value="F:oxidoreductase activity, acting on paired donors, with incorporation or reduction of molecular oxygen, NAD(P)H as one donor, and incorporation of one atom of oxygen"/>
    <property type="evidence" value="ECO:0007669"/>
    <property type="project" value="UniProtKB-ARBA"/>
</dbReference>
<organism evidence="7 8">
    <name type="scientific">Oleoguttula mirabilis</name>
    <dbReference type="NCBI Taxonomy" id="1507867"/>
    <lineage>
        <taxon>Eukaryota</taxon>
        <taxon>Fungi</taxon>
        <taxon>Dikarya</taxon>
        <taxon>Ascomycota</taxon>
        <taxon>Pezizomycotina</taxon>
        <taxon>Dothideomycetes</taxon>
        <taxon>Dothideomycetidae</taxon>
        <taxon>Mycosphaerellales</taxon>
        <taxon>Teratosphaeriaceae</taxon>
        <taxon>Oleoguttula</taxon>
    </lineage>
</organism>
<dbReference type="CDD" id="cd02979">
    <property type="entry name" value="PHOX_C"/>
    <property type="match status" value="1"/>
</dbReference>
<evidence type="ECO:0000313" key="8">
    <source>
        <dbReference type="Proteomes" id="UP001324427"/>
    </source>
</evidence>
<dbReference type="SUPFAM" id="SSF52833">
    <property type="entry name" value="Thioredoxin-like"/>
    <property type="match status" value="1"/>
</dbReference>
<evidence type="ECO:0000256" key="4">
    <source>
        <dbReference type="ARBA" id="ARBA00023002"/>
    </source>
</evidence>
<evidence type="ECO:0000256" key="2">
    <source>
        <dbReference type="ARBA" id="ARBA00022630"/>
    </source>
</evidence>
<dbReference type="InterPro" id="IPR012941">
    <property type="entry name" value="Phe_hydrox_C_dim_dom"/>
</dbReference>
<dbReference type="Gene3D" id="3.50.50.60">
    <property type="entry name" value="FAD/NAD(P)-binding domain"/>
    <property type="match status" value="1"/>
</dbReference>
<dbReference type="Pfam" id="PF01494">
    <property type="entry name" value="FAD_binding_3"/>
    <property type="match status" value="1"/>
</dbReference>
<protein>
    <submittedName>
        <fullName evidence="7">Uncharacterized protein</fullName>
    </submittedName>
</protein>
<keyword evidence="2" id="KW-0285">Flavoprotein</keyword>
<keyword evidence="8" id="KW-1185">Reference proteome</keyword>
<evidence type="ECO:0000256" key="1">
    <source>
        <dbReference type="ARBA" id="ARBA00007801"/>
    </source>
</evidence>
<evidence type="ECO:0000259" key="6">
    <source>
        <dbReference type="Pfam" id="PF07976"/>
    </source>
</evidence>
<reference evidence="7 8" key="1">
    <citation type="submission" date="2021-11" db="EMBL/GenBank/DDBJ databases">
        <title>Black yeast isolated from Biological Soil Crust.</title>
        <authorList>
            <person name="Kurbessoian T."/>
        </authorList>
    </citation>
    <scope>NUCLEOTIDE SEQUENCE [LARGE SCALE GENOMIC DNA]</scope>
    <source>
        <strain evidence="7 8">CCFEE 5522</strain>
    </source>
</reference>
<dbReference type="InterPro" id="IPR002938">
    <property type="entry name" value="FAD-bd"/>
</dbReference>
<proteinExistence type="inferred from homology"/>
<dbReference type="PANTHER" id="PTHR43004:SF4">
    <property type="entry name" value="FAD-BINDING DOMAIN-CONTAINING PROTEIN"/>
    <property type="match status" value="1"/>
</dbReference>
<dbReference type="AlphaFoldDB" id="A0AAV9J4X5"/>
<evidence type="ECO:0000259" key="5">
    <source>
        <dbReference type="Pfam" id="PF01494"/>
    </source>
</evidence>
<dbReference type="GO" id="GO:0071949">
    <property type="term" value="F:FAD binding"/>
    <property type="evidence" value="ECO:0007669"/>
    <property type="project" value="InterPro"/>
</dbReference>